<gene>
    <name evidence="4" type="ORF">HHL10_27290</name>
</gene>
<protein>
    <submittedName>
        <fullName evidence="4">PAS domain S-box protein</fullName>
    </submittedName>
</protein>
<reference evidence="4 5" key="1">
    <citation type="submission" date="2020-04" db="EMBL/GenBank/DDBJ databases">
        <title>Azohydromonas sp. isolated from soil.</title>
        <authorList>
            <person name="Dahal R.H."/>
        </authorList>
    </citation>
    <scope>NUCLEOTIDE SEQUENCE [LARGE SCALE GENOMIC DNA]</scope>
    <source>
        <strain evidence="4 5">G-1-1-14</strain>
    </source>
</reference>
<dbReference type="InterPro" id="IPR013767">
    <property type="entry name" value="PAS_fold"/>
</dbReference>
<dbReference type="GO" id="GO:0006355">
    <property type="term" value="P:regulation of DNA-templated transcription"/>
    <property type="evidence" value="ECO:0007669"/>
    <property type="project" value="InterPro"/>
</dbReference>
<accession>A0A848FK18</accession>
<dbReference type="AlphaFoldDB" id="A0A848FK18"/>
<dbReference type="NCBIfam" id="TIGR00229">
    <property type="entry name" value="sensory_box"/>
    <property type="match status" value="1"/>
</dbReference>
<feature type="domain" description="PAS" evidence="3">
    <location>
        <begin position="307"/>
        <end position="361"/>
    </location>
</feature>
<feature type="transmembrane region" description="Helical" evidence="2">
    <location>
        <begin position="51"/>
        <end position="70"/>
    </location>
</feature>
<dbReference type="InterPro" id="IPR035965">
    <property type="entry name" value="PAS-like_dom_sf"/>
</dbReference>
<feature type="coiled-coil region" evidence="1">
    <location>
        <begin position="269"/>
        <end position="310"/>
    </location>
</feature>
<dbReference type="PROSITE" id="PS50112">
    <property type="entry name" value="PAS"/>
    <property type="match status" value="1"/>
</dbReference>
<proteinExistence type="predicted"/>
<keyword evidence="2" id="KW-1133">Transmembrane helix</keyword>
<dbReference type="SMART" id="SM00091">
    <property type="entry name" value="PAS"/>
    <property type="match status" value="2"/>
</dbReference>
<dbReference type="Pfam" id="PF00989">
    <property type="entry name" value="PAS"/>
    <property type="match status" value="1"/>
</dbReference>
<dbReference type="CDD" id="cd00130">
    <property type="entry name" value="PAS"/>
    <property type="match status" value="1"/>
</dbReference>
<keyword evidence="1" id="KW-0175">Coiled coil</keyword>
<feature type="transmembrane region" description="Helical" evidence="2">
    <location>
        <begin position="82"/>
        <end position="99"/>
    </location>
</feature>
<feature type="transmembrane region" description="Helical" evidence="2">
    <location>
        <begin position="154"/>
        <end position="172"/>
    </location>
</feature>
<keyword evidence="2" id="KW-0812">Transmembrane</keyword>
<feature type="transmembrane region" description="Helical" evidence="2">
    <location>
        <begin position="21"/>
        <end position="39"/>
    </location>
</feature>
<dbReference type="EMBL" id="JABBFW010000037">
    <property type="protein sequence ID" value="NML18679.1"/>
    <property type="molecule type" value="Genomic_DNA"/>
</dbReference>
<dbReference type="RefSeq" id="WP_169163570.1">
    <property type="nucleotide sequence ID" value="NZ_JABBFW010000037.1"/>
</dbReference>
<dbReference type="SUPFAM" id="SSF55785">
    <property type="entry name" value="PYP-like sensor domain (PAS domain)"/>
    <property type="match status" value="1"/>
</dbReference>
<comment type="caution">
    <text evidence="4">The sequence shown here is derived from an EMBL/GenBank/DDBJ whole genome shotgun (WGS) entry which is preliminary data.</text>
</comment>
<sequence length="581" mass="64498">MTTADAALRRTVFWADAVRRAFELALCLLPALAIAYLQCFQDPALRFEDHAFHQAAIALATLEGAFISYVAWRCYLRSGQALLRWVTLGFTGFTVVYSLHGFFTPLAQHNLWLFILYGPASRLVLSACLLTALLRFHAAPDAPAWRTAGPWLRWLGLFLALNVAVGVVAHSPVAGAPWLRMSMEIGSIALYVAALALHLGRRLRSPLMQYAALAFVWFGSSSLGFLLARPWNHQWWLAHGLFAVGFSVLGYGILRVFLAAPAHGQGFSVQELSEDLAQTNARLREAHDRLEQVNREQQAQMRALEVAKAQFEAFFNLSPDGIFVVDHQGRVLKANQRAEVMFGYGPGDLAGLQVEALMPDNLREHHVRARSLHQAAPQTRPMGTEERALSCLRRNGEVFSATISLSSLIYEGRPCTVTFVRDVSRLLRKVEQIRQEDRASIRQGHILEQLSAQLPFVVFQFRRGPQGRYDFPYMSPKVAELLGCGAEALRANINLWFSTVDPAGLASLISSIERSAAERSPWTARWQARLPGAVEAMPCLLRCSAPVPQPDGSLVWTGYMRRAHERDEDAAADHLAAAPIG</sequence>
<evidence type="ECO:0000256" key="2">
    <source>
        <dbReference type="SAM" id="Phobius"/>
    </source>
</evidence>
<evidence type="ECO:0000313" key="5">
    <source>
        <dbReference type="Proteomes" id="UP000574067"/>
    </source>
</evidence>
<feature type="transmembrane region" description="Helical" evidence="2">
    <location>
        <begin position="210"/>
        <end position="228"/>
    </location>
</feature>
<keyword evidence="5" id="KW-1185">Reference proteome</keyword>
<evidence type="ECO:0000256" key="1">
    <source>
        <dbReference type="SAM" id="Coils"/>
    </source>
</evidence>
<feature type="transmembrane region" description="Helical" evidence="2">
    <location>
        <begin position="111"/>
        <end position="134"/>
    </location>
</feature>
<feature type="transmembrane region" description="Helical" evidence="2">
    <location>
        <begin position="234"/>
        <end position="258"/>
    </location>
</feature>
<evidence type="ECO:0000259" key="3">
    <source>
        <dbReference type="PROSITE" id="PS50112"/>
    </source>
</evidence>
<dbReference type="Proteomes" id="UP000574067">
    <property type="component" value="Unassembled WGS sequence"/>
</dbReference>
<dbReference type="Gene3D" id="3.30.450.20">
    <property type="entry name" value="PAS domain"/>
    <property type="match status" value="2"/>
</dbReference>
<organism evidence="4 5">
    <name type="scientific">Azohydromonas caseinilytica</name>
    <dbReference type="NCBI Taxonomy" id="2728836"/>
    <lineage>
        <taxon>Bacteria</taxon>
        <taxon>Pseudomonadati</taxon>
        <taxon>Pseudomonadota</taxon>
        <taxon>Betaproteobacteria</taxon>
        <taxon>Burkholderiales</taxon>
        <taxon>Sphaerotilaceae</taxon>
        <taxon>Azohydromonas</taxon>
    </lineage>
</organism>
<keyword evidence="2" id="KW-0472">Membrane</keyword>
<name>A0A848FK18_9BURK</name>
<evidence type="ECO:0000313" key="4">
    <source>
        <dbReference type="EMBL" id="NML18679.1"/>
    </source>
</evidence>
<dbReference type="InterPro" id="IPR000014">
    <property type="entry name" value="PAS"/>
</dbReference>